<dbReference type="OrthoDB" id="1550811at2"/>
<evidence type="ECO:0000313" key="1">
    <source>
        <dbReference type="EMBL" id="KAB7836046.1"/>
    </source>
</evidence>
<reference evidence="1 2" key="1">
    <citation type="journal article" date="2019" name="Microb. Cell Fact.">
        <title>Exploring novel herbicidin analogues by transcriptional regulator overexpression and MS/MS molecular networking.</title>
        <authorList>
            <person name="Shi Y."/>
            <person name="Gu R."/>
            <person name="Li Y."/>
            <person name="Wang X."/>
            <person name="Ren W."/>
            <person name="Li X."/>
            <person name="Wang L."/>
            <person name="Xie Y."/>
            <person name="Hong B."/>
        </authorList>
    </citation>
    <scope>NUCLEOTIDE SEQUENCE [LARGE SCALE GENOMIC DNA]</scope>
    <source>
        <strain evidence="1 2">US-43</strain>
    </source>
</reference>
<dbReference type="Pfam" id="PF10946">
    <property type="entry name" value="DUF2625"/>
    <property type="match status" value="1"/>
</dbReference>
<keyword evidence="2" id="KW-1185">Reference proteome</keyword>
<dbReference type="InterPro" id="IPR021239">
    <property type="entry name" value="DUF2625"/>
</dbReference>
<protein>
    <submittedName>
        <fullName evidence="1">DUF2625 domain-containing protein</fullName>
    </submittedName>
</protein>
<proteinExistence type="predicted"/>
<dbReference type="NCBIfam" id="NF008496">
    <property type="entry name" value="PRK11408.1-3"/>
    <property type="match status" value="1"/>
</dbReference>
<dbReference type="RefSeq" id="WP_152265093.1">
    <property type="nucleotide sequence ID" value="NZ_VOKX01000104.1"/>
</dbReference>
<comment type="caution">
    <text evidence="1">The sequence shown here is derived from an EMBL/GenBank/DDBJ whole genome shotgun (WGS) entry which is preliminary data.</text>
</comment>
<dbReference type="EMBL" id="VOKX01000104">
    <property type="protein sequence ID" value="KAB7836046.1"/>
    <property type="molecule type" value="Genomic_DNA"/>
</dbReference>
<evidence type="ECO:0000313" key="2">
    <source>
        <dbReference type="Proteomes" id="UP000327000"/>
    </source>
</evidence>
<accession>A0A5N5W1R2</accession>
<gene>
    <name evidence="1" type="ORF">FRZ00_25635</name>
</gene>
<sequence>MSEVNELVDVDDPAWPLLLEELSGTGVPVEVLPGDAEAGRASLRQLRVSARSNLGGIVLNCGGLIVDGGWLRIFGSPRGAGAEGLPSLAVVNAMPATFDPAWRPGAGLVIAHDVLGGVFALNGSDPRAAGRPGEPGEVVYFAPDALGWEALGAGHSAWLSWILDGGLRKFYEGLRWDGWRGEVSALNGRQGLSFFPPLWSAEARQDLPATSRRAVPMAELLGLNRDACLRFDGADPGFLGAA</sequence>
<name>A0A5N5W1R2_STRMB</name>
<dbReference type="AlphaFoldDB" id="A0A5N5W1R2"/>
<dbReference type="Proteomes" id="UP000327000">
    <property type="component" value="Unassembled WGS sequence"/>
</dbReference>
<organism evidence="1 2">
    <name type="scientific">Streptomyces mobaraensis</name>
    <name type="common">Streptoverticillium mobaraense</name>
    <dbReference type="NCBI Taxonomy" id="35621"/>
    <lineage>
        <taxon>Bacteria</taxon>
        <taxon>Bacillati</taxon>
        <taxon>Actinomycetota</taxon>
        <taxon>Actinomycetes</taxon>
        <taxon>Kitasatosporales</taxon>
        <taxon>Streptomycetaceae</taxon>
        <taxon>Streptomyces</taxon>
    </lineage>
</organism>